<gene>
    <name evidence="1" type="ORF">KK060_06505</name>
</gene>
<sequence>MGKTTRRYKKRDHVAATVARIHGVSYRYVQMVRDGEREDEEITATLVDYTQGERELIESLQRSIVKHANYLHNGRKKN</sequence>
<keyword evidence="2" id="KW-1185">Reference proteome</keyword>
<protein>
    <recommendedName>
        <fullName evidence="3">Transposase</fullName>
    </recommendedName>
</protein>
<evidence type="ECO:0000313" key="1">
    <source>
        <dbReference type="EMBL" id="MBT1702922.1"/>
    </source>
</evidence>
<dbReference type="Proteomes" id="UP000772618">
    <property type="component" value="Unassembled WGS sequence"/>
</dbReference>
<evidence type="ECO:0000313" key="2">
    <source>
        <dbReference type="Proteomes" id="UP000772618"/>
    </source>
</evidence>
<comment type="caution">
    <text evidence="1">The sequence shown here is derived from an EMBL/GenBank/DDBJ whole genome shotgun (WGS) entry which is preliminary data.</text>
</comment>
<evidence type="ECO:0008006" key="3">
    <source>
        <dbReference type="Google" id="ProtNLM"/>
    </source>
</evidence>
<name>A0ABS5VQ59_9BACT</name>
<proteinExistence type="predicted"/>
<dbReference type="EMBL" id="JAHESD010000010">
    <property type="protein sequence ID" value="MBT1702922.1"/>
    <property type="molecule type" value="Genomic_DNA"/>
</dbReference>
<accession>A0ABS5VQ59</accession>
<organism evidence="1 2">
    <name type="scientific">Chryseosolibacter indicus</name>
    <dbReference type="NCBI Taxonomy" id="2782351"/>
    <lineage>
        <taxon>Bacteria</taxon>
        <taxon>Pseudomonadati</taxon>
        <taxon>Bacteroidota</taxon>
        <taxon>Cytophagia</taxon>
        <taxon>Cytophagales</taxon>
        <taxon>Chryseotaleaceae</taxon>
        <taxon>Chryseosolibacter</taxon>
    </lineage>
</organism>
<dbReference type="RefSeq" id="WP_254152892.1">
    <property type="nucleotide sequence ID" value="NZ_JAHESD010000010.1"/>
</dbReference>
<reference evidence="1 2" key="1">
    <citation type="submission" date="2021-05" db="EMBL/GenBank/DDBJ databases">
        <title>A Polyphasic approach of four new species of the genus Ohtaekwangia: Ohtaekwangia histidinii sp. nov., Ohtaekwangia cretensis sp. nov., Ohtaekwangia indiensis sp. nov., Ohtaekwangia reichenbachii sp. nov. from diverse environment.</title>
        <authorList>
            <person name="Octaviana S."/>
        </authorList>
    </citation>
    <scope>NUCLEOTIDE SEQUENCE [LARGE SCALE GENOMIC DNA]</scope>
    <source>
        <strain evidence="1 2">PWU20</strain>
    </source>
</reference>